<keyword evidence="2" id="KW-1185">Reference proteome</keyword>
<evidence type="ECO:0000313" key="2">
    <source>
        <dbReference type="Proteomes" id="UP001501047"/>
    </source>
</evidence>
<dbReference type="EMBL" id="BAAACI010000006">
    <property type="protein sequence ID" value="GAA0775076.1"/>
    <property type="molecule type" value="Genomic_DNA"/>
</dbReference>
<reference evidence="2" key="1">
    <citation type="journal article" date="2019" name="Int. J. Syst. Evol. Microbiol.">
        <title>The Global Catalogue of Microorganisms (GCM) 10K type strain sequencing project: providing services to taxonomists for standard genome sequencing and annotation.</title>
        <authorList>
            <consortium name="The Broad Institute Genomics Platform"/>
            <consortium name="The Broad Institute Genome Sequencing Center for Infectious Disease"/>
            <person name="Wu L."/>
            <person name="Ma J."/>
        </authorList>
    </citation>
    <scope>NUCLEOTIDE SEQUENCE [LARGE SCALE GENOMIC DNA]</scope>
    <source>
        <strain evidence="2">JCM 1417</strain>
    </source>
</reference>
<organism evidence="1 2">
    <name type="scientific">Clostridium subterminale</name>
    <dbReference type="NCBI Taxonomy" id="1550"/>
    <lineage>
        <taxon>Bacteria</taxon>
        <taxon>Bacillati</taxon>
        <taxon>Bacillota</taxon>
        <taxon>Clostridia</taxon>
        <taxon>Eubacteriales</taxon>
        <taxon>Clostridiaceae</taxon>
        <taxon>Clostridium</taxon>
    </lineage>
</organism>
<sequence length="240" mass="28323">MKHAFKRICQWLCIFILIFLISMVNIDPFRRFVISRIGTSFWSVERVLGINSENTEGKEYSLIDKNDNNISDAIDLVREARNEVKNKTKYKSNYYDGGYPPKKEGVCTDVIWRAFENININLKELMDKDIKDNTEMYPRVDGKPDPNIDFRRVPNQLIFFQRFAESLTTEINWEDKEILNQWQPGDIVITLEPYEHVAIISDKYDSKGIPYIIHNTPPRASECPFIFKQGEIIGHFRWKY</sequence>
<dbReference type="Pfam" id="PF06940">
    <property type="entry name" value="DUF1287"/>
    <property type="match status" value="1"/>
</dbReference>
<name>A0ABP3W332_CLOSU</name>
<gene>
    <name evidence="1" type="ORF">GCM10008908_26000</name>
</gene>
<dbReference type="InterPro" id="IPR009706">
    <property type="entry name" value="DUF1287"/>
</dbReference>
<comment type="caution">
    <text evidence="1">The sequence shown here is derived from an EMBL/GenBank/DDBJ whole genome shotgun (WGS) entry which is preliminary data.</text>
</comment>
<proteinExistence type="predicted"/>
<protein>
    <recommendedName>
        <fullName evidence="3">DUF1287 domain-containing protein</fullName>
    </recommendedName>
</protein>
<evidence type="ECO:0000313" key="1">
    <source>
        <dbReference type="EMBL" id="GAA0775076.1"/>
    </source>
</evidence>
<accession>A0ABP3W332</accession>
<dbReference type="RefSeq" id="WP_343826866.1">
    <property type="nucleotide sequence ID" value="NZ_BAAACI010000006.1"/>
</dbReference>
<dbReference type="Proteomes" id="UP001501047">
    <property type="component" value="Unassembled WGS sequence"/>
</dbReference>
<evidence type="ECO:0008006" key="3">
    <source>
        <dbReference type="Google" id="ProtNLM"/>
    </source>
</evidence>